<dbReference type="InterPro" id="IPR029064">
    <property type="entry name" value="Ribosomal_eL30-like_sf"/>
</dbReference>
<evidence type="ECO:0000313" key="3">
    <source>
        <dbReference type="Proteomes" id="UP000242457"/>
    </source>
</evidence>
<dbReference type="GO" id="GO:0043021">
    <property type="term" value="F:ribonucleoprotein complex binding"/>
    <property type="evidence" value="ECO:0007669"/>
    <property type="project" value="TreeGrafter"/>
</dbReference>
<dbReference type="STRING" id="94128.A0A2A3EI44"/>
<reference evidence="2 3" key="1">
    <citation type="submission" date="2014-07" db="EMBL/GenBank/DDBJ databases">
        <title>Genomic and transcriptomic analysis on Apis cerana provide comprehensive insights into honey bee biology.</title>
        <authorList>
            <person name="Diao Q."/>
            <person name="Sun L."/>
            <person name="Zheng H."/>
            <person name="Zheng H."/>
            <person name="Xu S."/>
            <person name="Wang S."/>
            <person name="Zeng Z."/>
            <person name="Hu F."/>
            <person name="Su S."/>
            <person name="Wu J."/>
        </authorList>
    </citation>
    <scope>NUCLEOTIDE SEQUENCE [LARGE SCALE GENOMIC DNA]</scope>
    <source>
        <tissue evidence="2">Pupae without intestine</tissue>
    </source>
</reference>
<name>A0A2A3EI44_APICC</name>
<accession>A0A2A3EI44</accession>
<feature type="domain" description="Ribosomal protein eL8/eL30/eS12/Gadd45" evidence="1">
    <location>
        <begin position="362"/>
        <end position="452"/>
    </location>
</feature>
<gene>
    <name evidence="2" type="ORF">APICC_02415</name>
</gene>
<organism evidence="2 3">
    <name type="scientific">Apis cerana cerana</name>
    <name type="common">Oriental honeybee</name>
    <dbReference type="NCBI Taxonomy" id="94128"/>
    <lineage>
        <taxon>Eukaryota</taxon>
        <taxon>Metazoa</taxon>
        <taxon>Ecdysozoa</taxon>
        <taxon>Arthropoda</taxon>
        <taxon>Hexapoda</taxon>
        <taxon>Insecta</taxon>
        <taxon>Pterygota</taxon>
        <taxon>Neoptera</taxon>
        <taxon>Endopterygota</taxon>
        <taxon>Hymenoptera</taxon>
        <taxon>Apocrita</taxon>
        <taxon>Aculeata</taxon>
        <taxon>Apoidea</taxon>
        <taxon>Anthophila</taxon>
        <taxon>Apidae</taxon>
        <taxon>Apis</taxon>
    </lineage>
</organism>
<evidence type="ECO:0000313" key="2">
    <source>
        <dbReference type="EMBL" id="PBC31387.1"/>
    </source>
</evidence>
<dbReference type="GO" id="GO:0035368">
    <property type="term" value="F:selenocysteine insertion sequence binding"/>
    <property type="evidence" value="ECO:0007669"/>
    <property type="project" value="InterPro"/>
</dbReference>
<dbReference type="Pfam" id="PF01248">
    <property type="entry name" value="Ribosomal_L7Ae"/>
    <property type="match status" value="1"/>
</dbReference>
<dbReference type="OrthoDB" id="263617at2759"/>
<proteinExistence type="predicted"/>
<dbReference type="AlphaFoldDB" id="A0A2A3EI44"/>
<dbReference type="InterPro" id="IPR040051">
    <property type="entry name" value="SECISBP2"/>
</dbReference>
<dbReference type="GO" id="GO:0005739">
    <property type="term" value="C:mitochondrion"/>
    <property type="evidence" value="ECO:0007669"/>
    <property type="project" value="TreeGrafter"/>
</dbReference>
<dbReference type="PANTHER" id="PTHR13284">
    <property type="entry name" value="GH01354P"/>
    <property type="match status" value="1"/>
</dbReference>
<dbReference type="SUPFAM" id="SSF55315">
    <property type="entry name" value="L30e-like"/>
    <property type="match status" value="1"/>
</dbReference>
<keyword evidence="3" id="KW-1185">Reference proteome</keyword>
<dbReference type="GO" id="GO:0003730">
    <property type="term" value="F:mRNA 3'-UTR binding"/>
    <property type="evidence" value="ECO:0007669"/>
    <property type="project" value="TreeGrafter"/>
</dbReference>
<dbReference type="EMBL" id="KZ288235">
    <property type="protein sequence ID" value="PBC31387.1"/>
    <property type="molecule type" value="Genomic_DNA"/>
</dbReference>
<dbReference type="Proteomes" id="UP000242457">
    <property type="component" value="Unassembled WGS sequence"/>
</dbReference>
<dbReference type="Gene3D" id="3.30.1330.30">
    <property type="match status" value="1"/>
</dbReference>
<dbReference type="InterPro" id="IPR004038">
    <property type="entry name" value="Ribosomal_eL8/eL30/eS12/Gad45"/>
</dbReference>
<dbReference type="PANTHER" id="PTHR13284:SF4">
    <property type="entry name" value="C2H2-TYPE DOMAIN-CONTAINING PROTEIN"/>
    <property type="match status" value="1"/>
</dbReference>
<sequence>MQKSQIDNLTWSFDTNENINSHDPWAELSQSYAFTENDRILNLNNFEYPELGDRYIKGKKSIIPREVCLSTSNNIQILLPMEETSMEPKRSKFLRRYKKSNKICINLQEALQNTLCANKMNKQVPKLRINLYMGNLGFNVPSRLDKNKCSDLRKVRICISKDKKPSKLKRIILLNRNMKAQINNEKREEFERKKVEAICRDVDTIDFNALKISAEPEIDYVRNMWTMALYDKNYRNINDINISDNTLCHRPDVIERINDLGIQGMQLTNRLVKGNNRTNFSHFITDIIENDIVKQTLSLQINDDIKSEVQTSTEIDDKNFPKFSRNFREYCTNTLTKSLNDALEEFLREITRLQRRFHEKNPNKSKYKRRYYSGLKEVRKHVDLKKLKLVIIAPDIEKVELEDGLDDQIDKLMDTCRKQNVVFCFGLRRRKLGYYTHGNGFVGCVGIANYGGIEVSSLQSFKSQYTESLLFKNVLTELVVARNAFKKLNGAIETTIDISKVISDDFLLSENINALLKVLSQDKN</sequence>
<protein>
    <submittedName>
        <fullName evidence="2">Selenocysteine insertion sequence-binding protein</fullName>
    </submittedName>
</protein>
<dbReference type="GO" id="GO:1990904">
    <property type="term" value="C:ribonucleoprotein complex"/>
    <property type="evidence" value="ECO:0007669"/>
    <property type="project" value="TreeGrafter"/>
</dbReference>
<evidence type="ECO:0000259" key="1">
    <source>
        <dbReference type="Pfam" id="PF01248"/>
    </source>
</evidence>